<organism evidence="14 15">
    <name type="scientific">Azotobacter chroococcum</name>
    <dbReference type="NCBI Taxonomy" id="353"/>
    <lineage>
        <taxon>Bacteria</taxon>
        <taxon>Pseudomonadati</taxon>
        <taxon>Pseudomonadota</taxon>
        <taxon>Gammaproteobacteria</taxon>
        <taxon>Pseudomonadales</taxon>
        <taxon>Pseudomonadaceae</taxon>
        <taxon>Azotobacter</taxon>
    </lineage>
</organism>
<keyword evidence="7 12" id="KW-1133">Transmembrane helix</keyword>
<dbReference type="Pfam" id="PF12019">
    <property type="entry name" value="GspH"/>
    <property type="match status" value="1"/>
</dbReference>
<evidence type="ECO:0000313" key="15">
    <source>
        <dbReference type="Proteomes" id="UP000295169"/>
    </source>
</evidence>
<comment type="subcellular location">
    <subcellularLocation>
        <location evidence="1">Cell inner membrane</location>
        <topology evidence="1">Single-pass membrane protein</topology>
    </subcellularLocation>
</comment>
<dbReference type="RefSeq" id="WP_165496636.1">
    <property type="nucleotide sequence ID" value="NZ_JBHLST010000046.1"/>
</dbReference>
<evidence type="ECO:0000313" key="14">
    <source>
        <dbReference type="EMBL" id="TCL32237.1"/>
    </source>
</evidence>
<evidence type="ECO:0000256" key="6">
    <source>
        <dbReference type="ARBA" id="ARBA00022692"/>
    </source>
</evidence>
<dbReference type="GO" id="GO:0015627">
    <property type="term" value="C:type II protein secretion system complex"/>
    <property type="evidence" value="ECO:0007669"/>
    <property type="project" value="InterPro"/>
</dbReference>
<keyword evidence="6 12" id="KW-0812">Transmembrane</keyword>
<keyword evidence="8 12" id="KW-0472">Membrane</keyword>
<comment type="caution">
    <text evidence="14">The sequence shown here is derived from an EMBL/GenBank/DDBJ whole genome shotgun (WGS) entry which is preliminary data.</text>
</comment>
<evidence type="ECO:0000256" key="12">
    <source>
        <dbReference type="SAM" id="Phobius"/>
    </source>
</evidence>
<sequence length="187" mass="20049">MHLIQRRYEQGFTLGEALTSTAILGILLSLAVPAFTHLTLSSQKSSAAQQVRSLLNHARSIAVTQKETTVLCGSQDGYTCAKTGARFLIVFVDHNLNGRADSGEFIRQEPVPSDTRYQLNASSLDSIRFRPNGTASSYGSIALCPSADNRYAARLIVSSMGRVRSARDSDGDGVIEGADGRPQSCPA</sequence>
<feature type="region of interest" description="Disordered" evidence="11">
    <location>
        <begin position="167"/>
        <end position="187"/>
    </location>
</feature>
<dbReference type="GO" id="GO:0015628">
    <property type="term" value="P:protein secretion by the type II secretion system"/>
    <property type="evidence" value="ECO:0007669"/>
    <property type="project" value="InterPro"/>
</dbReference>
<keyword evidence="4" id="KW-0488">Methylation</keyword>
<evidence type="ECO:0000256" key="2">
    <source>
        <dbReference type="ARBA" id="ARBA00021549"/>
    </source>
</evidence>
<protein>
    <recommendedName>
        <fullName evidence="2">Type II secretion system protein H</fullName>
    </recommendedName>
    <alternativeName>
        <fullName evidence="10">General secretion pathway protein H</fullName>
    </alternativeName>
</protein>
<evidence type="ECO:0000256" key="3">
    <source>
        <dbReference type="ARBA" id="ARBA00022475"/>
    </source>
</evidence>
<evidence type="ECO:0000256" key="4">
    <source>
        <dbReference type="ARBA" id="ARBA00022481"/>
    </source>
</evidence>
<proteinExistence type="inferred from homology"/>
<dbReference type="EMBL" id="SMMU01000008">
    <property type="protein sequence ID" value="TCL32237.1"/>
    <property type="molecule type" value="Genomic_DNA"/>
</dbReference>
<reference evidence="14 15" key="1">
    <citation type="submission" date="2019-03" db="EMBL/GenBank/DDBJ databases">
        <title>Genomic Encyclopedia of Type Strains, Phase IV (KMG-IV): sequencing the most valuable type-strain genomes for metagenomic binning, comparative biology and taxonomic classification.</title>
        <authorList>
            <person name="Goeker M."/>
        </authorList>
    </citation>
    <scope>NUCLEOTIDE SEQUENCE [LARGE SCALE GENOMIC DNA]</scope>
    <source>
        <strain evidence="14 15">DSM 2286</strain>
    </source>
</reference>
<name>A0A4R1PNG1_9GAMM</name>
<dbReference type="GO" id="GO:0005886">
    <property type="term" value="C:plasma membrane"/>
    <property type="evidence" value="ECO:0007669"/>
    <property type="project" value="UniProtKB-SubCell"/>
</dbReference>
<keyword evidence="3" id="KW-1003">Cell membrane</keyword>
<evidence type="ECO:0000259" key="13">
    <source>
        <dbReference type="Pfam" id="PF12019"/>
    </source>
</evidence>
<evidence type="ECO:0000256" key="1">
    <source>
        <dbReference type="ARBA" id="ARBA00004377"/>
    </source>
</evidence>
<evidence type="ECO:0000256" key="10">
    <source>
        <dbReference type="ARBA" id="ARBA00030775"/>
    </source>
</evidence>
<comment type="similarity">
    <text evidence="9">Belongs to the GSP H family.</text>
</comment>
<feature type="transmembrane region" description="Helical" evidence="12">
    <location>
        <begin position="12"/>
        <end position="35"/>
    </location>
</feature>
<dbReference type="InterPro" id="IPR022346">
    <property type="entry name" value="T2SS_GspH"/>
</dbReference>
<dbReference type="SUPFAM" id="SSF54523">
    <property type="entry name" value="Pili subunits"/>
    <property type="match status" value="1"/>
</dbReference>
<evidence type="ECO:0000256" key="5">
    <source>
        <dbReference type="ARBA" id="ARBA00022519"/>
    </source>
</evidence>
<accession>A0A4R1PNG1</accession>
<keyword evidence="5" id="KW-0997">Cell inner membrane</keyword>
<dbReference type="AlphaFoldDB" id="A0A4R1PNG1"/>
<evidence type="ECO:0000256" key="8">
    <source>
        <dbReference type="ARBA" id="ARBA00023136"/>
    </source>
</evidence>
<dbReference type="InterPro" id="IPR045584">
    <property type="entry name" value="Pilin-like"/>
</dbReference>
<evidence type="ECO:0000256" key="11">
    <source>
        <dbReference type="SAM" id="MobiDB-lite"/>
    </source>
</evidence>
<feature type="domain" description="General secretion pathway GspH" evidence="13">
    <location>
        <begin position="47"/>
        <end position="161"/>
    </location>
</feature>
<gene>
    <name evidence="14" type="ORF">EV691_1088</name>
</gene>
<evidence type="ECO:0000256" key="9">
    <source>
        <dbReference type="ARBA" id="ARBA00025772"/>
    </source>
</evidence>
<dbReference type="Gene3D" id="3.55.40.10">
    <property type="entry name" value="minor pseudopilin epsh domain"/>
    <property type="match status" value="1"/>
</dbReference>
<dbReference type="Proteomes" id="UP000295169">
    <property type="component" value="Unassembled WGS sequence"/>
</dbReference>
<evidence type="ECO:0000256" key="7">
    <source>
        <dbReference type="ARBA" id="ARBA00022989"/>
    </source>
</evidence>